<dbReference type="GO" id="GO:0031491">
    <property type="term" value="F:nucleosome binding"/>
    <property type="evidence" value="ECO:0007669"/>
    <property type="project" value="TreeGrafter"/>
</dbReference>
<keyword evidence="3" id="KW-0539">Nucleus</keyword>
<accession>A0A0N5AHR4</accession>
<evidence type="ECO:0000256" key="3">
    <source>
        <dbReference type="ARBA" id="ARBA00023242"/>
    </source>
</evidence>
<evidence type="ECO:0000256" key="1">
    <source>
        <dbReference type="ARBA" id="ARBA00004123"/>
    </source>
</evidence>
<evidence type="ECO:0000313" key="6">
    <source>
        <dbReference type="Proteomes" id="UP000046393"/>
    </source>
</evidence>
<dbReference type="InterPro" id="IPR041384">
    <property type="entry name" value="DNTTIP1_dimer"/>
</dbReference>
<dbReference type="WBParaSite" id="SMUV_0000392601-mRNA-1">
    <property type="protein sequence ID" value="SMUV_0000392601-mRNA-1"/>
    <property type="gene ID" value="SMUV_0000392601"/>
</dbReference>
<feature type="domain" description="TdIF1 C-terminal" evidence="5">
    <location>
        <begin position="177"/>
        <end position="266"/>
    </location>
</feature>
<dbReference type="PANTHER" id="PTHR23399">
    <property type="entry name" value="DEOXYNUCLEOTIDYLTRANSFERASE TERMINAL-INTERACTING PROTEIN 1"/>
    <property type="match status" value="1"/>
</dbReference>
<sequence>MRLRILTTCLEDAEKTADVSKVNMYKESIIRNRCDLPVDAAKTLDLMRQIFQSELTRDLQQVLDRHIRVSFAPAFEHLKNNGHVITDELVKELYRNILEAAKAPYLPSDSQIPEFVFDLISQRDGAVSDIESEASGVSSFLPVSTSQNLQVRPRKRGRPRKVSNLECWDPSRVNIGTRFILGSKVYRLLATPPRGNLYSKYPRVFRYVCDEEDRAWLMEKHLTTRQSGKIFLMMIDDAIEIASFDGSHSDFEKFSFTVPEKLITKIKQKMAEVLEQLKPRISKSPRNLS</sequence>
<dbReference type="InterPro" id="IPR049121">
    <property type="entry name" value="TdIF1_C"/>
</dbReference>
<protein>
    <submittedName>
        <fullName evidence="7">DNTTIP1_dimer domain-containing protein</fullName>
    </submittedName>
</protein>
<reference evidence="7" key="1">
    <citation type="submission" date="2017-02" db="UniProtKB">
        <authorList>
            <consortium name="WormBaseParasite"/>
        </authorList>
    </citation>
    <scope>IDENTIFICATION</scope>
</reference>
<dbReference type="AlphaFoldDB" id="A0A0N5AHR4"/>
<dbReference type="GO" id="GO:0003677">
    <property type="term" value="F:DNA binding"/>
    <property type="evidence" value="ECO:0007669"/>
    <property type="project" value="UniProtKB-KW"/>
</dbReference>
<comment type="subcellular location">
    <subcellularLocation>
        <location evidence="1">Nucleus</location>
    </subcellularLocation>
</comment>
<keyword evidence="2" id="KW-0238">DNA-binding</keyword>
<dbReference type="Pfam" id="PF21229">
    <property type="entry name" value="TdIF1_2nd"/>
    <property type="match status" value="1"/>
</dbReference>
<proteinExistence type="predicted"/>
<dbReference type="STRING" id="451379.A0A0N5AHR4"/>
<organism evidence="6 7">
    <name type="scientific">Syphacia muris</name>
    <dbReference type="NCBI Taxonomy" id="451379"/>
    <lineage>
        <taxon>Eukaryota</taxon>
        <taxon>Metazoa</taxon>
        <taxon>Ecdysozoa</taxon>
        <taxon>Nematoda</taxon>
        <taxon>Chromadorea</taxon>
        <taxon>Rhabditida</taxon>
        <taxon>Spirurina</taxon>
        <taxon>Oxyuridomorpha</taxon>
        <taxon>Oxyuroidea</taxon>
        <taxon>Oxyuridae</taxon>
        <taxon>Syphacia</taxon>
    </lineage>
</organism>
<evidence type="ECO:0000259" key="5">
    <source>
        <dbReference type="Pfam" id="PF21229"/>
    </source>
</evidence>
<evidence type="ECO:0000256" key="2">
    <source>
        <dbReference type="ARBA" id="ARBA00023125"/>
    </source>
</evidence>
<dbReference type="InterPro" id="IPR026064">
    <property type="entry name" value="TdIF1"/>
</dbReference>
<dbReference type="Proteomes" id="UP000046393">
    <property type="component" value="Unplaced"/>
</dbReference>
<evidence type="ECO:0000259" key="4">
    <source>
        <dbReference type="Pfam" id="PF18192"/>
    </source>
</evidence>
<dbReference type="Pfam" id="PF18192">
    <property type="entry name" value="DNTTIP1_dimer"/>
    <property type="match status" value="1"/>
</dbReference>
<name>A0A0N5AHR4_9BILA</name>
<evidence type="ECO:0000313" key="7">
    <source>
        <dbReference type="WBParaSite" id="SMUV_0000392601-mRNA-1"/>
    </source>
</evidence>
<keyword evidence="6" id="KW-1185">Reference proteome</keyword>
<feature type="domain" description="DNTTIP1 dimerisation" evidence="4">
    <location>
        <begin position="42"/>
        <end position="106"/>
    </location>
</feature>
<dbReference type="PANTHER" id="PTHR23399:SF2">
    <property type="entry name" value="DEOXYNUCLEOTIDYLTRANSFERASE TERMINAL-INTERACTING PROTEIN 1"/>
    <property type="match status" value="1"/>
</dbReference>
<dbReference type="GO" id="GO:0005634">
    <property type="term" value="C:nucleus"/>
    <property type="evidence" value="ECO:0007669"/>
    <property type="project" value="UniProtKB-SubCell"/>
</dbReference>